<dbReference type="InterPro" id="IPR005543">
    <property type="entry name" value="PASTA_dom"/>
</dbReference>
<dbReference type="GO" id="GO:0005886">
    <property type="term" value="C:plasma membrane"/>
    <property type="evidence" value="ECO:0007669"/>
    <property type="project" value="TreeGrafter"/>
</dbReference>
<dbReference type="Pfam" id="PF03793">
    <property type="entry name" value="PASTA"/>
    <property type="match status" value="1"/>
</dbReference>
<dbReference type="PANTHER" id="PTHR30627:SF26">
    <property type="entry name" value="PENICILLIN-BINDING PROTEIN 2B"/>
    <property type="match status" value="1"/>
</dbReference>
<keyword evidence="8" id="KW-1185">Reference proteome</keyword>
<proteinExistence type="inferred from homology"/>
<dbReference type="PANTHER" id="PTHR30627">
    <property type="entry name" value="PEPTIDOGLYCAN D,D-TRANSPEPTIDASE"/>
    <property type="match status" value="1"/>
</dbReference>
<keyword evidence="5" id="KW-1133">Transmembrane helix</keyword>
<sequence>MTKRIKLRTLLMGGFFTLLFVGLIFRIYWVQVGPASAMWAENARETWMTSKTIPQERGKLLDRDGKVLAADAAAYTIAVGPKKIADLDKENPDWRVADRIVSKLHIVLGTPESQLRAMIGAKKQDGTYLDQKEIRPDGWKVDAEVKDRLDKFREELKTLTKKKDVGLYFVEEQKRYYPNGSLAAHILGYTNKDGQAVLGLEKKMDDVLKGSPGFIQYEKDNTGAQLPNGQVKSKPAVDGKDVTLTLDRDIQFYIEEALKEAYDKYHPVSITAVAADPKTMDILGMASLPSFDPNQYWTTKDQANFKDNAIMSVYEPGSTFKIVTLAAAVQEGLFNPNEMYKSGGIKVPGKVIHDYNYTGWGEISYLDGLKHSSNVAFVHLGYEKLGAVKLRSYIDAFGFGQRTNIGLPGESPGSISFHNNIPTEVATAAFGQGLVQVTPIQQVAAVAAVANGGKLMQPRLIKSISDASGTKQVFEPKVIRQVISAETSRKVGDYLETVVSDQKIGTGKNAYIPGYRIAGKTGTAQKVIDGSYSADKYVVSFIGYAPVEDPKIVLYVIVDEPQSETAGGGSVAAPIFKKIMEKSLRHLGIAPNLPDTADKDAQSAAVAAAKAADVTASVPDVTGMTPSQAKTELGRRSFDAKVLGKGTKVIQQLPKSGSMLPTSQQVYLLTDANAGEVPDLKGLSLRDAMEMCSLLKASCTVQGEGYVLSQEVTQVNGKTTVKLTLAPPEAVQSTAEEEPSPSTKE</sequence>
<dbReference type="InterPro" id="IPR012338">
    <property type="entry name" value="Beta-lactam/transpept-like"/>
</dbReference>
<dbReference type="GO" id="GO:0008658">
    <property type="term" value="F:penicillin binding"/>
    <property type="evidence" value="ECO:0007669"/>
    <property type="project" value="InterPro"/>
</dbReference>
<comment type="similarity">
    <text evidence="2">Belongs to the transpeptidase family.</text>
</comment>
<feature type="transmembrane region" description="Helical" evidence="5">
    <location>
        <begin position="7"/>
        <end position="29"/>
    </location>
</feature>
<evidence type="ECO:0000256" key="5">
    <source>
        <dbReference type="SAM" id="Phobius"/>
    </source>
</evidence>
<feature type="domain" description="PASTA" evidence="6">
    <location>
        <begin position="673"/>
        <end position="727"/>
    </location>
</feature>
<dbReference type="InterPro" id="IPR001460">
    <property type="entry name" value="PCN-bd_Tpept"/>
</dbReference>
<feature type="domain" description="PASTA" evidence="6">
    <location>
        <begin position="615"/>
        <end position="671"/>
    </location>
</feature>
<dbReference type="Proteomes" id="UP000269097">
    <property type="component" value="Chromosome"/>
</dbReference>
<dbReference type="SUPFAM" id="SSF54184">
    <property type="entry name" value="Penicillin-binding protein 2x (pbp-2x), c-terminal domain"/>
    <property type="match status" value="2"/>
</dbReference>
<evidence type="ECO:0000259" key="6">
    <source>
        <dbReference type="PROSITE" id="PS51178"/>
    </source>
</evidence>
<dbReference type="SUPFAM" id="SSF56519">
    <property type="entry name" value="Penicillin binding protein dimerisation domain"/>
    <property type="match status" value="1"/>
</dbReference>
<dbReference type="EMBL" id="CP033433">
    <property type="protein sequence ID" value="AYQ71798.1"/>
    <property type="molecule type" value="Genomic_DNA"/>
</dbReference>
<dbReference type="InterPro" id="IPR005311">
    <property type="entry name" value="PBP_dimer"/>
</dbReference>
<reference evidence="7 8" key="1">
    <citation type="submission" date="2018-10" db="EMBL/GenBank/DDBJ databases">
        <title>Genome Sequence of Cohnella sp.</title>
        <authorList>
            <person name="Srinivasan S."/>
            <person name="Kim M.K."/>
        </authorList>
    </citation>
    <scope>NUCLEOTIDE SEQUENCE [LARGE SCALE GENOMIC DNA]</scope>
    <source>
        <strain evidence="7 8">18JY8-7</strain>
    </source>
</reference>
<evidence type="ECO:0000313" key="8">
    <source>
        <dbReference type="Proteomes" id="UP000269097"/>
    </source>
</evidence>
<keyword evidence="5" id="KW-0812">Transmembrane</keyword>
<evidence type="ECO:0000256" key="1">
    <source>
        <dbReference type="ARBA" id="ARBA00004370"/>
    </source>
</evidence>
<dbReference type="Pfam" id="PF00905">
    <property type="entry name" value="Transpeptidase"/>
    <property type="match status" value="1"/>
</dbReference>
<organism evidence="7 8">
    <name type="scientific">Cohnella candidum</name>
    <dbReference type="NCBI Taxonomy" id="2674991"/>
    <lineage>
        <taxon>Bacteria</taxon>
        <taxon>Bacillati</taxon>
        <taxon>Bacillota</taxon>
        <taxon>Bacilli</taxon>
        <taxon>Bacillales</taxon>
        <taxon>Paenibacillaceae</taxon>
        <taxon>Cohnella</taxon>
    </lineage>
</organism>
<accession>A0A3G3JU77</accession>
<dbReference type="KEGG" id="coh:EAV92_03950"/>
<dbReference type="SUPFAM" id="SSF56601">
    <property type="entry name" value="beta-lactamase/transpeptidase-like"/>
    <property type="match status" value="1"/>
</dbReference>
<dbReference type="CDD" id="cd06575">
    <property type="entry name" value="PASTA_Pbp2x-like_2"/>
    <property type="match status" value="1"/>
</dbReference>
<dbReference type="SMART" id="SM00740">
    <property type="entry name" value="PASTA"/>
    <property type="match status" value="2"/>
</dbReference>
<dbReference type="Gene3D" id="3.90.1310.10">
    <property type="entry name" value="Penicillin-binding protein 2a (Domain 2)"/>
    <property type="match status" value="1"/>
</dbReference>
<dbReference type="AlphaFoldDB" id="A0A3G3JU77"/>
<evidence type="ECO:0000256" key="4">
    <source>
        <dbReference type="SAM" id="MobiDB-lite"/>
    </source>
</evidence>
<evidence type="ECO:0000313" key="7">
    <source>
        <dbReference type="EMBL" id="AYQ71798.1"/>
    </source>
</evidence>
<evidence type="ECO:0000256" key="2">
    <source>
        <dbReference type="ARBA" id="ARBA00007171"/>
    </source>
</evidence>
<comment type="subcellular location">
    <subcellularLocation>
        <location evidence="1">Membrane</location>
    </subcellularLocation>
</comment>
<name>A0A3G3JU77_9BACL</name>
<dbReference type="InterPro" id="IPR036138">
    <property type="entry name" value="PBP_dimer_sf"/>
</dbReference>
<protein>
    <submittedName>
        <fullName evidence="7">PASTA domain-containing protein</fullName>
    </submittedName>
</protein>
<dbReference type="InterPro" id="IPR050515">
    <property type="entry name" value="Beta-lactam/transpept"/>
</dbReference>
<evidence type="ECO:0000256" key="3">
    <source>
        <dbReference type="ARBA" id="ARBA00023136"/>
    </source>
</evidence>
<feature type="region of interest" description="Disordered" evidence="4">
    <location>
        <begin position="726"/>
        <end position="745"/>
    </location>
</feature>
<dbReference type="PROSITE" id="PS51178">
    <property type="entry name" value="PASTA"/>
    <property type="match status" value="2"/>
</dbReference>
<dbReference type="GO" id="GO:0071555">
    <property type="term" value="P:cell wall organization"/>
    <property type="evidence" value="ECO:0007669"/>
    <property type="project" value="TreeGrafter"/>
</dbReference>
<dbReference type="Pfam" id="PF03717">
    <property type="entry name" value="PBP_dimer"/>
    <property type="match status" value="1"/>
</dbReference>
<gene>
    <name evidence="7" type="ORF">EAV92_03950</name>
</gene>
<dbReference type="Gene3D" id="3.40.710.10">
    <property type="entry name" value="DD-peptidase/beta-lactamase superfamily"/>
    <property type="match status" value="1"/>
</dbReference>
<dbReference type="CDD" id="cd06576">
    <property type="entry name" value="PASTA_Pbp2x-like_1"/>
    <property type="match status" value="1"/>
</dbReference>
<dbReference type="RefSeq" id="WP_123039860.1">
    <property type="nucleotide sequence ID" value="NZ_CP033433.1"/>
</dbReference>
<keyword evidence="3 5" id="KW-0472">Membrane</keyword>